<dbReference type="AlphaFoldDB" id="A0A6A6Y7A8"/>
<sequence length="375" mass="41380">MLNLTSPVSGPSAFGVLPALALNVMLQPCGSVCGFHPRLRTYMRSSPFICFADSLAITLRFCVYLFYDMSPRQAARAILALKFRRLDDAELDGLQALEKQAWIRLLGFVAGLLPQSVKIFACGGVRWTQAVVGVYLASFSLVEVLKLLAGDSDSTDDMASTAQVTTDETRKKLTKADWLLAIIAVLAQSALIAWTSHQVFYSTFSQQPESYNFSPGLAVLMACILFIPPFLVIAAIGGCLGGIDALSGYYSWFMLLWYFGLSAINMADIMMGHKNGEKYIKMIFKAVPVTNEILFLGAMVVAIYLVASSLVFFNFGRTKVLFLEESAQSSTDVERRSALRVFVLAVITTSITMAWYFTRYDGTGTTKPYWTNWLG</sequence>
<evidence type="ECO:0000256" key="1">
    <source>
        <dbReference type="SAM" id="Phobius"/>
    </source>
</evidence>
<feature type="transmembrane region" description="Helical" evidence="1">
    <location>
        <begin position="178"/>
        <end position="197"/>
    </location>
</feature>
<evidence type="ECO:0000313" key="2">
    <source>
        <dbReference type="EMBL" id="KAF2804706.1"/>
    </source>
</evidence>
<dbReference type="RefSeq" id="XP_033571670.1">
    <property type="nucleotide sequence ID" value="XM_033712778.1"/>
</dbReference>
<reference evidence="2 4" key="1">
    <citation type="journal article" date="2020" name="Stud. Mycol.">
        <title>101 Dothideomycetes genomes: a test case for predicting lifestyles and emergence of pathogens.</title>
        <authorList>
            <person name="Haridas S."/>
            <person name="Albert R."/>
            <person name="Binder M."/>
            <person name="Bloem J."/>
            <person name="Labutti K."/>
            <person name="Salamov A."/>
            <person name="Andreopoulos B."/>
            <person name="Baker S."/>
            <person name="Barry K."/>
            <person name="Bills G."/>
            <person name="Bluhm B."/>
            <person name="Cannon C."/>
            <person name="Castanera R."/>
            <person name="Culley D."/>
            <person name="Daum C."/>
            <person name="Ezra D."/>
            <person name="Gonzalez J."/>
            <person name="Henrissat B."/>
            <person name="Kuo A."/>
            <person name="Liang C."/>
            <person name="Lipzen A."/>
            <person name="Lutzoni F."/>
            <person name="Magnuson J."/>
            <person name="Mondo S."/>
            <person name="Nolan M."/>
            <person name="Ohm R."/>
            <person name="Pangilinan J."/>
            <person name="Park H.-J."/>
            <person name="Ramirez L."/>
            <person name="Alfaro M."/>
            <person name="Sun H."/>
            <person name="Tritt A."/>
            <person name="Yoshinaga Y."/>
            <person name="Zwiers L.-H."/>
            <person name="Turgeon B."/>
            <person name="Goodwin S."/>
            <person name="Spatafora J."/>
            <person name="Crous P."/>
            <person name="Grigoriev I."/>
        </authorList>
    </citation>
    <scope>NUCLEOTIDE SEQUENCE</scope>
    <source>
        <strain evidence="2 4">CBS 304.34</strain>
    </source>
</reference>
<dbReference type="GeneID" id="54453671"/>
<proteinExistence type="predicted"/>
<keyword evidence="1" id="KW-1133">Transmembrane helix</keyword>
<keyword evidence="3" id="KW-1185">Reference proteome</keyword>
<dbReference type="EMBL" id="MU003712">
    <property type="protein sequence ID" value="KAF2804706.1"/>
    <property type="molecule type" value="Genomic_DNA"/>
</dbReference>
<feature type="transmembrane region" description="Helical" evidence="1">
    <location>
        <begin position="255"/>
        <end position="273"/>
    </location>
</feature>
<dbReference type="Proteomes" id="UP000504636">
    <property type="component" value="Unplaced"/>
</dbReference>
<name>A0A6A6Y7A8_9PEZI</name>
<evidence type="ECO:0000313" key="4">
    <source>
        <dbReference type="RefSeq" id="XP_033571670.1"/>
    </source>
</evidence>
<accession>A0A6A6Y7A8</accession>
<keyword evidence="1" id="KW-0472">Membrane</keyword>
<keyword evidence="1" id="KW-0812">Transmembrane</keyword>
<feature type="transmembrane region" description="Helical" evidence="1">
    <location>
        <begin position="337"/>
        <end position="357"/>
    </location>
</feature>
<reference evidence="4" key="2">
    <citation type="submission" date="2020-04" db="EMBL/GenBank/DDBJ databases">
        <authorList>
            <consortium name="NCBI Genome Project"/>
        </authorList>
    </citation>
    <scope>NUCLEOTIDE SEQUENCE</scope>
    <source>
        <strain evidence="4">CBS 304.34</strain>
    </source>
</reference>
<feature type="transmembrane region" description="Helical" evidence="1">
    <location>
        <begin position="217"/>
        <end position="243"/>
    </location>
</feature>
<reference evidence="4" key="3">
    <citation type="submission" date="2025-04" db="UniProtKB">
        <authorList>
            <consortium name="RefSeq"/>
        </authorList>
    </citation>
    <scope>IDENTIFICATION</scope>
    <source>
        <strain evidence="4">CBS 304.34</strain>
    </source>
</reference>
<feature type="transmembrane region" description="Helical" evidence="1">
    <location>
        <begin position="293"/>
        <end position="316"/>
    </location>
</feature>
<dbReference type="OrthoDB" id="3789878at2759"/>
<gene>
    <name evidence="2 4" type="ORF">BDZ99DRAFT_150755</name>
</gene>
<evidence type="ECO:0000313" key="3">
    <source>
        <dbReference type="Proteomes" id="UP000504636"/>
    </source>
</evidence>
<protein>
    <submittedName>
        <fullName evidence="2 4">Uncharacterized protein</fullName>
    </submittedName>
</protein>
<organism evidence="2">
    <name type="scientific">Mytilinidion resinicola</name>
    <dbReference type="NCBI Taxonomy" id="574789"/>
    <lineage>
        <taxon>Eukaryota</taxon>
        <taxon>Fungi</taxon>
        <taxon>Dikarya</taxon>
        <taxon>Ascomycota</taxon>
        <taxon>Pezizomycotina</taxon>
        <taxon>Dothideomycetes</taxon>
        <taxon>Pleosporomycetidae</taxon>
        <taxon>Mytilinidiales</taxon>
        <taxon>Mytilinidiaceae</taxon>
        <taxon>Mytilinidion</taxon>
    </lineage>
</organism>